<reference evidence="2 3" key="1">
    <citation type="journal article" date="2016" name="Nat. Commun.">
        <title>Thousands of microbial genomes shed light on interconnected biogeochemical processes in an aquifer system.</title>
        <authorList>
            <person name="Anantharaman K."/>
            <person name="Brown C.T."/>
            <person name="Hug L.A."/>
            <person name="Sharon I."/>
            <person name="Castelle C.J."/>
            <person name="Probst A.J."/>
            <person name="Thomas B.C."/>
            <person name="Singh A."/>
            <person name="Wilkins M.J."/>
            <person name="Karaoz U."/>
            <person name="Brodie E.L."/>
            <person name="Williams K.H."/>
            <person name="Hubbard S.S."/>
            <person name="Banfield J.F."/>
        </authorList>
    </citation>
    <scope>NUCLEOTIDE SEQUENCE [LARGE SCALE GENOMIC DNA]</scope>
</reference>
<evidence type="ECO:0000313" key="3">
    <source>
        <dbReference type="Proteomes" id="UP000178448"/>
    </source>
</evidence>
<sequence length="182" mass="20217">MASSNINLLKRQSALPEYLAPIESQYKNLSILALFVVLIIGMITLAAYLTMQVRYRTLESTKKRLLTQLEDERPKETKLMAIKSRIDVVEKIIEKTKPVARVLQTAVGVAPPPVLSNITMESLAEAAVNYHPGSLDESIVMTDTVIGGVGTRLLADPMLRTFQLNEDGISISYSFRPVWESP</sequence>
<organism evidence="2 3">
    <name type="scientific">Candidatus Gottesmanbacteria bacterium RBG_16_52_11</name>
    <dbReference type="NCBI Taxonomy" id="1798374"/>
    <lineage>
        <taxon>Bacteria</taxon>
        <taxon>Candidatus Gottesmaniibacteriota</taxon>
    </lineage>
</organism>
<keyword evidence="1" id="KW-0812">Transmembrane</keyword>
<feature type="transmembrane region" description="Helical" evidence="1">
    <location>
        <begin position="29"/>
        <end position="49"/>
    </location>
</feature>
<dbReference type="AlphaFoldDB" id="A0A1F5YPC4"/>
<comment type="caution">
    <text evidence="2">The sequence shown here is derived from an EMBL/GenBank/DDBJ whole genome shotgun (WGS) entry which is preliminary data.</text>
</comment>
<keyword evidence="1" id="KW-0472">Membrane</keyword>
<dbReference type="Proteomes" id="UP000178448">
    <property type="component" value="Unassembled WGS sequence"/>
</dbReference>
<protein>
    <submittedName>
        <fullName evidence="2">Uncharacterized protein</fullName>
    </submittedName>
</protein>
<evidence type="ECO:0000313" key="2">
    <source>
        <dbReference type="EMBL" id="OGG01837.1"/>
    </source>
</evidence>
<keyword evidence="1" id="KW-1133">Transmembrane helix</keyword>
<accession>A0A1F5YPC4</accession>
<evidence type="ECO:0000256" key="1">
    <source>
        <dbReference type="SAM" id="Phobius"/>
    </source>
</evidence>
<gene>
    <name evidence="2" type="ORF">A2Z33_01125</name>
</gene>
<proteinExistence type="predicted"/>
<dbReference type="EMBL" id="MFJD01000009">
    <property type="protein sequence ID" value="OGG01837.1"/>
    <property type="molecule type" value="Genomic_DNA"/>
</dbReference>
<name>A0A1F5YPC4_9BACT</name>
<dbReference type="STRING" id="1798374.A2Z33_01125"/>